<feature type="transmembrane region" description="Helical" evidence="7">
    <location>
        <begin position="94"/>
        <end position="117"/>
    </location>
</feature>
<dbReference type="PANTHER" id="PTHR30250:SF10">
    <property type="entry name" value="LIPOPOLYSACCHARIDE BIOSYNTHESIS PROTEIN WZXC"/>
    <property type="match status" value="1"/>
</dbReference>
<evidence type="ECO:0000256" key="3">
    <source>
        <dbReference type="ARBA" id="ARBA00022475"/>
    </source>
</evidence>
<evidence type="ECO:0000256" key="4">
    <source>
        <dbReference type="ARBA" id="ARBA00022692"/>
    </source>
</evidence>
<reference evidence="8 9" key="1">
    <citation type="submission" date="2019-12" db="EMBL/GenBank/DDBJ databases">
        <title>Genomic-based taxomic classification of the family Erythrobacteraceae.</title>
        <authorList>
            <person name="Xu L."/>
        </authorList>
    </citation>
    <scope>NUCLEOTIDE SEQUENCE [LARGE SCALE GENOMIC DNA]</scope>
    <source>
        <strain evidence="8 9">LMG 29519</strain>
    </source>
</reference>
<feature type="transmembrane region" description="Helical" evidence="7">
    <location>
        <begin position="123"/>
        <end position="147"/>
    </location>
</feature>
<dbReference type="InterPro" id="IPR050833">
    <property type="entry name" value="Poly_Biosynth_Transport"/>
</dbReference>
<evidence type="ECO:0000256" key="5">
    <source>
        <dbReference type="ARBA" id="ARBA00022989"/>
    </source>
</evidence>
<comment type="similarity">
    <text evidence="2">Belongs to the polysaccharide synthase family.</text>
</comment>
<comment type="subcellular location">
    <subcellularLocation>
        <location evidence="1">Cell membrane</location>
        <topology evidence="1">Multi-pass membrane protein</topology>
    </subcellularLocation>
</comment>
<dbReference type="PANTHER" id="PTHR30250">
    <property type="entry name" value="PST FAMILY PREDICTED COLANIC ACID TRANSPORTER"/>
    <property type="match status" value="1"/>
</dbReference>
<evidence type="ECO:0000313" key="8">
    <source>
        <dbReference type="EMBL" id="MXP10396.1"/>
    </source>
</evidence>
<name>A0A6I4U3T6_9SPHN</name>
<keyword evidence="9" id="KW-1185">Reference proteome</keyword>
<keyword evidence="6 7" id="KW-0472">Membrane</keyword>
<protein>
    <submittedName>
        <fullName evidence="8">Oligosaccharide flippase family protein</fullName>
    </submittedName>
</protein>
<keyword evidence="4 7" id="KW-0812">Transmembrane</keyword>
<comment type="caution">
    <text evidence="8">The sequence shown here is derived from an EMBL/GenBank/DDBJ whole genome shotgun (WGS) entry which is preliminary data.</text>
</comment>
<keyword evidence="5 7" id="KW-1133">Transmembrane helix</keyword>
<dbReference type="GO" id="GO:0005886">
    <property type="term" value="C:plasma membrane"/>
    <property type="evidence" value="ECO:0007669"/>
    <property type="project" value="UniProtKB-SubCell"/>
</dbReference>
<accession>A0A6I4U3T6</accession>
<evidence type="ECO:0000256" key="1">
    <source>
        <dbReference type="ARBA" id="ARBA00004651"/>
    </source>
</evidence>
<organism evidence="8 9">
    <name type="scientific">Alteriqipengyuania halimionae</name>
    <dbReference type="NCBI Taxonomy" id="1926630"/>
    <lineage>
        <taxon>Bacteria</taxon>
        <taxon>Pseudomonadati</taxon>
        <taxon>Pseudomonadota</taxon>
        <taxon>Alphaproteobacteria</taxon>
        <taxon>Sphingomonadales</taxon>
        <taxon>Erythrobacteraceae</taxon>
        <taxon>Alteriqipengyuania</taxon>
    </lineage>
</organism>
<feature type="transmembrane region" description="Helical" evidence="7">
    <location>
        <begin position="367"/>
        <end position="386"/>
    </location>
</feature>
<keyword evidence="3" id="KW-1003">Cell membrane</keyword>
<dbReference type="EMBL" id="WTYR01000001">
    <property type="protein sequence ID" value="MXP10396.1"/>
    <property type="molecule type" value="Genomic_DNA"/>
</dbReference>
<evidence type="ECO:0000256" key="7">
    <source>
        <dbReference type="SAM" id="Phobius"/>
    </source>
</evidence>
<feature type="transmembrane region" description="Helical" evidence="7">
    <location>
        <begin position="254"/>
        <end position="277"/>
    </location>
</feature>
<feature type="transmembrane region" description="Helical" evidence="7">
    <location>
        <begin position="298"/>
        <end position="320"/>
    </location>
</feature>
<feature type="transmembrane region" description="Helical" evidence="7">
    <location>
        <begin position="332"/>
        <end position="355"/>
    </location>
</feature>
<proteinExistence type="inferred from homology"/>
<sequence length="424" mass="44477">MFARTIFNRLPAGIAPIAKGLVAYGSAEAATRVVRILAILVIARRTSPELLGTAALALTLFELIRVLANAGIGQRIIAATDEELPALCNTAARLFWAVCLAVASVQLAAASVLFLIWNLSEAALMLAVLSGVYVCMPPALVQVFLLMRDGRLTTTARIAATQAMADHCLTLALVVVWPSAWAIVLPKLLTAPLWTVLTRRARKWSANPASGYAPVREFAAYGPAILGSELIAALRIHADKLVIGALLGSEALGLYYFAFNAGLGITLSFVAACNTVVFPLLCKQAGDDDRARLFRQSFVLGLVLLAPVVAAQALLAPFYVPLVFGAEWIDAAPYIALLSLAALPLYAGSLIGAWLRARKQPFVETRLALAATATGLAGLAAGSTHSLAAACAAYAAGLALVMLPAAIAQLFSPTNQTVPLRGEV</sequence>
<dbReference type="AlphaFoldDB" id="A0A6I4U3T6"/>
<evidence type="ECO:0000313" key="9">
    <source>
        <dbReference type="Proteomes" id="UP000429229"/>
    </source>
</evidence>
<feature type="transmembrane region" description="Helical" evidence="7">
    <location>
        <begin position="168"/>
        <end position="189"/>
    </location>
</feature>
<dbReference type="PROSITE" id="PS50890">
    <property type="entry name" value="PUA"/>
    <property type="match status" value="1"/>
</dbReference>
<dbReference type="Proteomes" id="UP000429229">
    <property type="component" value="Unassembled WGS sequence"/>
</dbReference>
<evidence type="ECO:0000256" key="2">
    <source>
        <dbReference type="ARBA" id="ARBA00007430"/>
    </source>
</evidence>
<dbReference type="RefSeq" id="WP_160617007.1">
    <property type="nucleotide sequence ID" value="NZ_WTYR01000001.1"/>
</dbReference>
<evidence type="ECO:0000256" key="6">
    <source>
        <dbReference type="ARBA" id="ARBA00023136"/>
    </source>
</evidence>
<feature type="transmembrane region" description="Helical" evidence="7">
    <location>
        <begin position="392"/>
        <end position="411"/>
    </location>
</feature>
<dbReference type="OrthoDB" id="9770347at2"/>
<dbReference type="Pfam" id="PF13440">
    <property type="entry name" value="Polysacc_synt_3"/>
    <property type="match status" value="1"/>
</dbReference>
<gene>
    <name evidence="8" type="ORF">GRI68_09430</name>
</gene>